<reference evidence="1" key="2">
    <citation type="journal article" date="2015" name="Fish Shellfish Immunol.">
        <title>Early steps in the European eel (Anguilla anguilla)-Vibrio vulnificus interaction in the gills: Role of the RtxA13 toxin.</title>
        <authorList>
            <person name="Callol A."/>
            <person name="Pajuelo D."/>
            <person name="Ebbesson L."/>
            <person name="Teles M."/>
            <person name="MacKenzie S."/>
            <person name="Amaro C."/>
        </authorList>
    </citation>
    <scope>NUCLEOTIDE SEQUENCE</scope>
</reference>
<accession>A0A0E9R3J5</accession>
<sequence>MHLHKCHIVSRQIFILLTAVLCGPVQNIHIRMSILCSYL</sequence>
<proteinExistence type="predicted"/>
<evidence type="ECO:0000313" key="1">
    <source>
        <dbReference type="EMBL" id="JAH23307.1"/>
    </source>
</evidence>
<dbReference type="EMBL" id="GBXM01085270">
    <property type="protein sequence ID" value="JAH23307.1"/>
    <property type="molecule type" value="Transcribed_RNA"/>
</dbReference>
<organism evidence="1">
    <name type="scientific">Anguilla anguilla</name>
    <name type="common">European freshwater eel</name>
    <name type="synonym">Muraena anguilla</name>
    <dbReference type="NCBI Taxonomy" id="7936"/>
    <lineage>
        <taxon>Eukaryota</taxon>
        <taxon>Metazoa</taxon>
        <taxon>Chordata</taxon>
        <taxon>Craniata</taxon>
        <taxon>Vertebrata</taxon>
        <taxon>Euteleostomi</taxon>
        <taxon>Actinopterygii</taxon>
        <taxon>Neopterygii</taxon>
        <taxon>Teleostei</taxon>
        <taxon>Anguilliformes</taxon>
        <taxon>Anguillidae</taxon>
        <taxon>Anguilla</taxon>
    </lineage>
</organism>
<protein>
    <submittedName>
        <fullName evidence="1">Uncharacterized protein</fullName>
    </submittedName>
</protein>
<name>A0A0E9R3J5_ANGAN</name>
<dbReference type="AlphaFoldDB" id="A0A0E9R3J5"/>
<reference evidence="1" key="1">
    <citation type="submission" date="2014-11" db="EMBL/GenBank/DDBJ databases">
        <authorList>
            <person name="Amaro Gonzalez C."/>
        </authorList>
    </citation>
    <scope>NUCLEOTIDE SEQUENCE</scope>
</reference>